<keyword evidence="3 4" id="KW-0072">Autophagy</keyword>
<dbReference type="GO" id="GO:0006914">
    <property type="term" value="P:autophagy"/>
    <property type="evidence" value="ECO:0007669"/>
    <property type="project" value="UniProtKB-KW"/>
</dbReference>
<keyword evidence="2 4" id="KW-0833">Ubl conjugation pathway</keyword>
<feature type="transmembrane region" description="Helical" evidence="6">
    <location>
        <begin position="40"/>
        <end position="61"/>
    </location>
</feature>
<evidence type="ECO:0000256" key="3">
    <source>
        <dbReference type="ARBA" id="ARBA00023006"/>
    </source>
</evidence>
<comment type="caution">
    <text evidence="7">The sequence shown here is derived from an EMBL/GenBank/DDBJ whole genome shotgun (WGS) entry which is preliminary data.</text>
</comment>
<dbReference type="CDD" id="cd01612">
    <property type="entry name" value="Ubl_ATG12"/>
    <property type="match status" value="1"/>
</dbReference>
<dbReference type="Pfam" id="PF04110">
    <property type="entry name" value="APG12"/>
    <property type="match status" value="1"/>
</dbReference>
<keyword evidence="6" id="KW-0472">Membrane</keyword>
<evidence type="ECO:0000313" key="7">
    <source>
        <dbReference type="EMBL" id="KAL3265394.1"/>
    </source>
</evidence>
<keyword evidence="6" id="KW-0812">Transmembrane</keyword>
<evidence type="ECO:0000256" key="4">
    <source>
        <dbReference type="RuleBase" id="RU361201"/>
    </source>
</evidence>
<evidence type="ECO:0000256" key="2">
    <source>
        <dbReference type="ARBA" id="ARBA00022786"/>
    </source>
</evidence>
<feature type="region of interest" description="Disordered" evidence="5">
    <location>
        <begin position="1"/>
        <end position="28"/>
    </location>
</feature>
<comment type="similarity">
    <text evidence="4">Belongs to the ATG12 family.</text>
</comment>
<dbReference type="EMBL" id="JABFTP020000001">
    <property type="protein sequence ID" value="KAL3265394.1"/>
    <property type="molecule type" value="Genomic_DNA"/>
</dbReference>
<name>A0ABD2MGH0_9CUCU</name>
<evidence type="ECO:0000256" key="1">
    <source>
        <dbReference type="ARBA" id="ARBA00022499"/>
    </source>
</evidence>
<keyword evidence="6" id="KW-1133">Transmembrane helix</keyword>
<dbReference type="AlphaFoldDB" id="A0ABD2MGH0"/>
<sequence>MDKNAGPEETQAVQTSLQSMTITEDNSPEIRKKQKCIKVFRFYLCVNFVLCSINFSVDIFLKPIANAPIMKKQKWSVDSSKPISWILWFIAKYIKLETQEKLFLYVNQAFAPAPTKY</sequence>
<reference evidence="7 8" key="1">
    <citation type="journal article" date="2021" name="BMC Biol.">
        <title>Horizontally acquired antibacterial genes associated with adaptive radiation of ladybird beetles.</title>
        <authorList>
            <person name="Li H.S."/>
            <person name="Tang X.F."/>
            <person name="Huang Y.H."/>
            <person name="Xu Z.Y."/>
            <person name="Chen M.L."/>
            <person name="Du X.Y."/>
            <person name="Qiu B.Y."/>
            <person name="Chen P.T."/>
            <person name="Zhang W."/>
            <person name="Slipinski A."/>
            <person name="Escalona H.E."/>
            <person name="Waterhouse R.M."/>
            <person name="Zwick A."/>
            <person name="Pang H."/>
        </authorList>
    </citation>
    <scope>NUCLEOTIDE SEQUENCE [LARGE SCALE GENOMIC DNA]</scope>
    <source>
        <strain evidence="7">SYSU2018</strain>
    </source>
</reference>
<keyword evidence="1 4" id="KW-1017">Isopeptide bond</keyword>
<dbReference type="Proteomes" id="UP001516400">
    <property type="component" value="Unassembled WGS sequence"/>
</dbReference>
<dbReference type="PANTHER" id="PTHR13385">
    <property type="entry name" value="AUTOPHAGY PROTEIN 12"/>
    <property type="match status" value="1"/>
</dbReference>
<organism evidence="7 8">
    <name type="scientific">Cryptolaemus montrouzieri</name>
    <dbReference type="NCBI Taxonomy" id="559131"/>
    <lineage>
        <taxon>Eukaryota</taxon>
        <taxon>Metazoa</taxon>
        <taxon>Ecdysozoa</taxon>
        <taxon>Arthropoda</taxon>
        <taxon>Hexapoda</taxon>
        <taxon>Insecta</taxon>
        <taxon>Pterygota</taxon>
        <taxon>Neoptera</taxon>
        <taxon>Endopterygota</taxon>
        <taxon>Coleoptera</taxon>
        <taxon>Polyphaga</taxon>
        <taxon>Cucujiformia</taxon>
        <taxon>Coccinelloidea</taxon>
        <taxon>Coccinellidae</taxon>
        <taxon>Scymninae</taxon>
        <taxon>Scymnini</taxon>
        <taxon>Cryptolaemus</taxon>
    </lineage>
</organism>
<protein>
    <recommendedName>
        <fullName evidence="4">Ubiquitin-like protein ATG12</fullName>
    </recommendedName>
</protein>
<comment type="function">
    <text evidence="4">Ubiquitin-like protein involved in autophagic vesicle formation.</text>
</comment>
<feature type="compositionally biased region" description="Polar residues" evidence="5">
    <location>
        <begin position="11"/>
        <end position="25"/>
    </location>
</feature>
<dbReference type="PANTHER" id="PTHR13385:SF0">
    <property type="entry name" value="UBIQUITIN-LIKE PROTEIN ATG12"/>
    <property type="match status" value="1"/>
</dbReference>
<gene>
    <name evidence="7" type="ORF">HHI36_009600</name>
</gene>
<evidence type="ECO:0000313" key="8">
    <source>
        <dbReference type="Proteomes" id="UP001516400"/>
    </source>
</evidence>
<dbReference type="InterPro" id="IPR007242">
    <property type="entry name" value="Atg12"/>
</dbReference>
<dbReference type="SUPFAM" id="SSF54236">
    <property type="entry name" value="Ubiquitin-like"/>
    <property type="match status" value="1"/>
</dbReference>
<comment type="subunit">
    <text evidence="4">Forms a conjugate with ATG5.</text>
</comment>
<keyword evidence="8" id="KW-1185">Reference proteome</keyword>
<evidence type="ECO:0000256" key="5">
    <source>
        <dbReference type="SAM" id="MobiDB-lite"/>
    </source>
</evidence>
<evidence type="ECO:0000256" key="6">
    <source>
        <dbReference type="SAM" id="Phobius"/>
    </source>
</evidence>
<proteinExistence type="inferred from homology"/>
<accession>A0ABD2MGH0</accession>
<dbReference type="InterPro" id="IPR029071">
    <property type="entry name" value="Ubiquitin-like_domsf"/>
</dbReference>
<dbReference type="Gene3D" id="3.10.20.90">
    <property type="entry name" value="Phosphatidylinositol 3-kinase Catalytic Subunit, Chain A, domain 1"/>
    <property type="match status" value="1"/>
</dbReference>